<evidence type="ECO:0000256" key="1">
    <source>
        <dbReference type="ARBA" id="ARBA00002738"/>
    </source>
</evidence>
<sequence>MPSKGEKKGPVARRQTRKQTQSENNLLDASKEPTVHSTSEATRPKDDSQASLDKRKPAEAKSRKTIHEKAKGSKDPYPTSKEKQPRAARSSRGADIGTRSPPTSKPSETFKTTNKAANKATNKLTTKNIDISSEAPLEKEIKENQYKGVLGRNKESLKIPNGKVSKPEVLKARDGEKPRSVTKTTSLPKPMARASTSQLNDIFFNSSRGQVKVYRKNKLAGSFLKLPSDDTRSEEQKKAHADKIKEQEMSMRRIMDFKESLEKSEVETACPEGAKQCPYCGDILEPPFTPILEDAFKDMEDKNKAFEESQLMMDSSARIMHYGNQKREVSNMEQFEFCQMHKTELKIKPEGVKRGYPLEIDFDALPERIKSLQAELERVISQDTPSIYRDAALQAYKDLGQVKARGTMAVMARFEYTLPGYYGSKGAAIMQKVLDTMFVKTNILTHETAAPQLPMEYLQQVLVPETAYRLIREDLAKQGLESQDAKQVMKESSEFGSVVHRDPDVMEHY</sequence>
<dbReference type="PANTHER" id="PTHR41391:SF1">
    <property type="entry name" value="RESTRICTION OF TELOMERE CAPPING PROTEIN 4"/>
    <property type="match status" value="1"/>
</dbReference>
<reference evidence="10 11" key="1">
    <citation type="submission" date="2024-04" db="EMBL/GenBank/DDBJ databases">
        <title>Symmetric and asymmetric DNA N6-adenine methylation regulates different biological responses in Mucorales.</title>
        <authorList>
            <consortium name="Lawrence Berkeley National Laboratory"/>
            <person name="Lax C."/>
            <person name="Mondo S.J."/>
            <person name="Osorio-Concepcion M."/>
            <person name="Muszewska A."/>
            <person name="Corrochano-Luque M."/>
            <person name="Gutierrez G."/>
            <person name="Riley R."/>
            <person name="Lipzen A."/>
            <person name="Guo J."/>
            <person name="Hundley H."/>
            <person name="Amirebrahimi M."/>
            <person name="Ng V."/>
            <person name="Lorenzo-Gutierrez D."/>
            <person name="Binder U."/>
            <person name="Yang J."/>
            <person name="Song Y."/>
            <person name="Canovas D."/>
            <person name="Navarro E."/>
            <person name="Freitag M."/>
            <person name="Gabaldon T."/>
            <person name="Grigoriev I.V."/>
            <person name="Corrochano L.M."/>
            <person name="Nicolas F.E."/>
            <person name="Garre V."/>
        </authorList>
    </citation>
    <scope>NUCLEOTIDE SEQUENCE [LARGE SCALE GENOMIC DNA]</scope>
    <source>
        <strain evidence="10 11">L51</strain>
    </source>
</reference>
<evidence type="ECO:0000256" key="6">
    <source>
        <dbReference type="ARBA" id="ARBA00022490"/>
    </source>
</evidence>
<evidence type="ECO:0000256" key="5">
    <source>
        <dbReference type="ARBA" id="ARBA00015162"/>
    </source>
</evidence>
<feature type="compositionally biased region" description="Basic and acidic residues" evidence="8">
    <location>
        <begin position="165"/>
        <end position="179"/>
    </location>
</feature>
<dbReference type="Proteomes" id="UP001448207">
    <property type="component" value="Unassembled WGS sequence"/>
</dbReference>
<evidence type="ECO:0000259" key="9">
    <source>
        <dbReference type="SMART" id="SM01312"/>
    </source>
</evidence>
<feature type="compositionally biased region" description="Polar residues" evidence="8">
    <location>
        <begin position="100"/>
        <end position="110"/>
    </location>
</feature>
<feature type="compositionally biased region" description="Low complexity" evidence="8">
    <location>
        <begin position="111"/>
        <end position="123"/>
    </location>
</feature>
<comment type="similarity">
    <text evidence="4">Belongs to the RTC4 family.</text>
</comment>
<evidence type="ECO:0000256" key="7">
    <source>
        <dbReference type="ARBA" id="ARBA00023242"/>
    </source>
</evidence>
<dbReference type="SMART" id="SM01312">
    <property type="entry name" value="RTC4"/>
    <property type="match status" value="1"/>
</dbReference>
<evidence type="ECO:0000313" key="11">
    <source>
        <dbReference type="Proteomes" id="UP001448207"/>
    </source>
</evidence>
<keyword evidence="11" id="KW-1185">Reference proteome</keyword>
<name>A0ABR3AM37_PHYBL</name>
<protein>
    <recommendedName>
        <fullName evidence="5">Restriction of telomere capping protein 4</fullName>
    </recommendedName>
</protein>
<feature type="region of interest" description="Disordered" evidence="8">
    <location>
        <begin position="1"/>
        <end position="123"/>
    </location>
</feature>
<evidence type="ECO:0000256" key="2">
    <source>
        <dbReference type="ARBA" id="ARBA00004123"/>
    </source>
</evidence>
<feature type="region of interest" description="Disordered" evidence="8">
    <location>
        <begin position="157"/>
        <end position="189"/>
    </location>
</feature>
<keyword evidence="7" id="KW-0539">Nucleus</keyword>
<organism evidence="10 11">
    <name type="scientific">Phycomyces blakesleeanus</name>
    <dbReference type="NCBI Taxonomy" id="4837"/>
    <lineage>
        <taxon>Eukaryota</taxon>
        <taxon>Fungi</taxon>
        <taxon>Fungi incertae sedis</taxon>
        <taxon>Mucoromycota</taxon>
        <taxon>Mucoromycotina</taxon>
        <taxon>Mucoromycetes</taxon>
        <taxon>Mucorales</taxon>
        <taxon>Phycomycetaceae</taxon>
        <taxon>Phycomyces</taxon>
    </lineage>
</organism>
<comment type="caution">
    <text evidence="10">The sequence shown here is derived from an EMBL/GenBank/DDBJ whole genome shotgun (WGS) entry which is preliminary data.</text>
</comment>
<evidence type="ECO:0000256" key="8">
    <source>
        <dbReference type="SAM" id="MobiDB-lite"/>
    </source>
</evidence>
<dbReference type="InterPro" id="IPR028094">
    <property type="entry name" value="RTC4_C"/>
</dbReference>
<comment type="function">
    <text evidence="1">May be involved in a process influencing telomere capping.</text>
</comment>
<dbReference type="Pfam" id="PF14474">
    <property type="entry name" value="RTC4"/>
    <property type="match status" value="1"/>
</dbReference>
<gene>
    <name evidence="10" type="ORF">J3Q64DRAFT_1766757</name>
</gene>
<feature type="compositionally biased region" description="Polar residues" evidence="8">
    <location>
        <begin position="18"/>
        <end position="27"/>
    </location>
</feature>
<proteinExistence type="inferred from homology"/>
<evidence type="ECO:0000313" key="10">
    <source>
        <dbReference type="EMBL" id="KAL0077882.1"/>
    </source>
</evidence>
<comment type="subcellular location">
    <subcellularLocation>
        <location evidence="3">Cytoplasm</location>
    </subcellularLocation>
    <subcellularLocation>
        <location evidence="2">Nucleus</location>
    </subcellularLocation>
</comment>
<feature type="compositionally biased region" description="Basic and acidic residues" evidence="8">
    <location>
        <begin position="42"/>
        <end position="85"/>
    </location>
</feature>
<evidence type="ECO:0000256" key="4">
    <source>
        <dbReference type="ARBA" id="ARBA00009461"/>
    </source>
</evidence>
<dbReference type="PANTHER" id="PTHR41391">
    <property type="entry name" value="RESTRICTION OF TELOMERE CAPPING PROTEIN 4"/>
    <property type="match status" value="1"/>
</dbReference>
<keyword evidence="6" id="KW-0963">Cytoplasm</keyword>
<dbReference type="EMBL" id="JBCLYO010000026">
    <property type="protein sequence ID" value="KAL0077882.1"/>
    <property type="molecule type" value="Genomic_DNA"/>
</dbReference>
<accession>A0ABR3AM37</accession>
<dbReference type="InterPro" id="IPR039024">
    <property type="entry name" value="RTC4"/>
</dbReference>
<feature type="domain" description="Restriction of telomere capping protein 4 C-terminal" evidence="9">
    <location>
        <begin position="379"/>
        <end position="502"/>
    </location>
</feature>
<evidence type="ECO:0000256" key="3">
    <source>
        <dbReference type="ARBA" id="ARBA00004496"/>
    </source>
</evidence>